<dbReference type="Gene3D" id="3.30.420.10">
    <property type="entry name" value="Ribonuclease H-like superfamily/Ribonuclease H"/>
    <property type="match status" value="1"/>
</dbReference>
<dbReference type="PANTHER" id="PTHR47331:SF1">
    <property type="entry name" value="GAG-LIKE PROTEIN"/>
    <property type="match status" value="1"/>
</dbReference>
<sequence length="1706" mass="194053">MSKDKNANSSQEDEVEIPTEYHVLLSRKERYFEQMQSLYDLIKTPMSVSSKELFLLRINELDDLRKSFEACVFNIFEVEIKFKSDASLRSQELKNFDDLYFRTKLYASKLQPSVESVKVVNPTTESRPNLPKLELYSFDGELENFTTFYETFCSLVHNQANIPKIDKFHYLLSCTKGSALNIVKSVPISANNYDLVWKSLLDKYQDNRLLVGRYFDKMLNFSPLIKESSANLNLFIETFEHSYKAIQALNIKDLNSIVLCHIALRALDPSTRKSFEQNAKQDQIPTFTELMTFIHNQVKVLDHSMSYSSTSNVPNRQNKPVLKYDKNINKVSHNSITRSNNLNKLSCPHCGENHMIFRCDHFRKLTSTQRISRANQLKLCHNCLKQNHEAKDCKSDFRCVICKKMHNSLLHVDSRVTVGIEPGPSQAQPLIPSGASDSPRASNTCHASSMHSYSSVLLGTAVVHVKDGFGCYQPCRVLIDSGAQSNFISSSCLQRLGLPQRKCSFNIFGLAGESVKNHGMTSCVLKPRHNKDLIFNIDAVEFSNLFLADPSFYKKSSIDIILAGDIFPHIYDGKKVIINADTPAALGSVFGYVITGKLSVQSVNDVRDVTVVASTTSLVSYTIEEDHLNDTLKRFWEVESEPCSIALSPSEEIAEKIYSEKHYRDETGRYVSPILMKPDHEDLGNSYDAAYKRLTQIERRLARSPDLRKAYGDFMKEYESLDHMELFTGTEPSKYIIPHHCVLHPTSTTTPLRVVFDGSASTDNGLSLNDVLLTGQKLHSDIIKIITNFRLYDVCFTADVSKMYRAVLINPSERKYQHILWRDDPSEPVRIYELKTNTYGLRSAPFVAVRTLHQLARDNPNSSASEILLNGFYVDDLLWSCQSISDAFMLQDELMSLLKSGGFDLKKWSSNRPELLTRMEGDYISKIDFEDDTLSSSLKVLGLTWLPSCDCFSFNYNFRDSVPTKRSVLKLLASIYDPVGFISPCTFVAKCIMQDLWKLGLGWDDNLPLPLQNKWGMFINELPSLADLRIERHLLIPNFSNMQLIGFCDASSRGYAACVYLRSVDGNGKVKVRLICSKSKVAPLKPIMSIPRLELMAAVLLTKLITFIKQNVLADFNAPTFAFSDSSVVLSWLHTPPYKLKTFVSSRVSQTIDAVPPNCWRHINSENNAADSCSRGALPQQFVEVSAEWINGPKWLYNKPQDWPTNTFFLKDDSKLPELKSNVDTFCFYSCDDQTFINDLELTFNNFSSFNKLQRVMAWCHDSIITTLQINHFNSEIKDLKKNGYAASLRKLSPFIDTLQFLRVGGRISQSDLSYNMKHPVLLPKKCHTTSLIIKYYHELYLHVGPRTLQGILCKKYWIINARSIIRSVLSKCVQCFRCRPSVVQPIMGTLPASRLMPDKVFNHVGCDLGGPFFVKESLRRNAKVHKAYLCLFICFSTKAVHLEVLTDLSCECFLAAFDRFVSRRGLCSCLYSDCGTNFIAAAKHLRDVHEYFSKKECQDKILDGLTSRSVQWRKLAPNSASMGGLWEAGIKSAKYHLSRAVGDRSLTFEELTTIFCKIEAIMNSRPLCSLSNNPEEFDVLTAGHFLVGQNLLAVPEYQFEDVPLNRLSRWQLVQKTSQAFWKRWSDDYLHTLQQREKWFSSTPNVKVGDLVLLKSNLTRPLQWPRARIEQVHPGPDNVVRVVTVRTQNGIFKRPVNKLCPLPHAN</sequence>
<dbReference type="InterPro" id="IPR040676">
    <property type="entry name" value="DUF5641"/>
</dbReference>
<evidence type="ECO:0000259" key="4">
    <source>
        <dbReference type="Pfam" id="PF18701"/>
    </source>
</evidence>
<reference evidence="5 6" key="1">
    <citation type="submission" date="2024-06" db="EMBL/GenBank/DDBJ databases">
        <title>A chromosome-level genome assembly of beet webworm, Loxostege sticticalis.</title>
        <authorList>
            <person name="Zhang Y."/>
        </authorList>
    </citation>
    <scope>NUCLEOTIDE SEQUENCE [LARGE SCALE GENOMIC DNA]</scope>
    <source>
        <strain evidence="5">AQ026</strain>
        <tissue evidence="5">Whole body</tissue>
    </source>
</reference>
<keyword evidence="1" id="KW-0808">Transferase</keyword>
<keyword evidence="6" id="KW-1185">Reference proteome</keyword>
<evidence type="ECO:0000313" key="6">
    <source>
        <dbReference type="Proteomes" id="UP001549920"/>
    </source>
</evidence>
<keyword evidence="3" id="KW-0695">RNA-directed DNA polymerase</keyword>
<dbReference type="InterPro" id="IPR005312">
    <property type="entry name" value="DUF1759"/>
</dbReference>
<dbReference type="Pfam" id="PF05380">
    <property type="entry name" value="Peptidase_A17"/>
    <property type="match status" value="1"/>
</dbReference>
<evidence type="ECO:0000313" key="5">
    <source>
        <dbReference type="EMBL" id="KAL0868406.1"/>
    </source>
</evidence>
<dbReference type="InterPro" id="IPR001969">
    <property type="entry name" value="Aspartic_peptidase_AS"/>
</dbReference>
<dbReference type="InterPro" id="IPR036397">
    <property type="entry name" value="RNaseH_sf"/>
</dbReference>
<dbReference type="EMBL" id="JBEUOH010000021">
    <property type="protein sequence ID" value="KAL0868406.1"/>
    <property type="molecule type" value="Genomic_DNA"/>
</dbReference>
<dbReference type="Proteomes" id="UP001549920">
    <property type="component" value="Unassembled WGS sequence"/>
</dbReference>
<proteinExistence type="predicted"/>
<dbReference type="SUPFAM" id="SSF53098">
    <property type="entry name" value="Ribonuclease H-like"/>
    <property type="match status" value="1"/>
</dbReference>
<evidence type="ECO:0000256" key="2">
    <source>
        <dbReference type="ARBA" id="ARBA00022695"/>
    </source>
</evidence>
<name>A0ABR3HDR1_LOXSC</name>
<dbReference type="Gene3D" id="2.40.70.10">
    <property type="entry name" value="Acid Proteases"/>
    <property type="match status" value="1"/>
</dbReference>
<accession>A0ABR3HDR1</accession>
<dbReference type="Pfam" id="PF03564">
    <property type="entry name" value="DUF1759"/>
    <property type="match status" value="1"/>
</dbReference>
<dbReference type="SUPFAM" id="SSF56672">
    <property type="entry name" value="DNA/RNA polymerases"/>
    <property type="match status" value="1"/>
</dbReference>
<dbReference type="CDD" id="cd00303">
    <property type="entry name" value="retropepsin_like"/>
    <property type="match status" value="1"/>
</dbReference>
<comment type="caution">
    <text evidence="5">The sequence shown here is derived from an EMBL/GenBank/DDBJ whole genome shotgun (WGS) entry which is preliminary data.</text>
</comment>
<dbReference type="InterPro" id="IPR021109">
    <property type="entry name" value="Peptidase_aspartic_dom_sf"/>
</dbReference>
<dbReference type="PANTHER" id="PTHR47331">
    <property type="entry name" value="PHD-TYPE DOMAIN-CONTAINING PROTEIN"/>
    <property type="match status" value="1"/>
</dbReference>
<evidence type="ECO:0000256" key="3">
    <source>
        <dbReference type="ARBA" id="ARBA00022918"/>
    </source>
</evidence>
<dbReference type="Pfam" id="PF18701">
    <property type="entry name" value="DUF5641"/>
    <property type="match status" value="1"/>
</dbReference>
<dbReference type="InterPro" id="IPR043502">
    <property type="entry name" value="DNA/RNA_pol_sf"/>
</dbReference>
<organism evidence="5 6">
    <name type="scientific">Loxostege sticticalis</name>
    <name type="common">Beet webworm moth</name>
    <dbReference type="NCBI Taxonomy" id="481309"/>
    <lineage>
        <taxon>Eukaryota</taxon>
        <taxon>Metazoa</taxon>
        <taxon>Ecdysozoa</taxon>
        <taxon>Arthropoda</taxon>
        <taxon>Hexapoda</taxon>
        <taxon>Insecta</taxon>
        <taxon>Pterygota</taxon>
        <taxon>Neoptera</taxon>
        <taxon>Endopterygota</taxon>
        <taxon>Lepidoptera</taxon>
        <taxon>Glossata</taxon>
        <taxon>Ditrysia</taxon>
        <taxon>Pyraloidea</taxon>
        <taxon>Crambidae</taxon>
        <taxon>Pyraustinae</taxon>
        <taxon>Loxostege</taxon>
    </lineage>
</organism>
<dbReference type="PROSITE" id="PS00141">
    <property type="entry name" value="ASP_PROTEASE"/>
    <property type="match status" value="1"/>
</dbReference>
<dbReference type="InterPro" id="IPR012337">
    <property type="entry name" value="RNaseH-like_sf"/>
</dbReference>
<protein>
    <recommendedName>
        <fullName evidence="4">DUF5641 domain-containing protein</fullName>
    </recommendedName>
</protein>
<evidence type="ECO:0000256" key="1">
    <source>
        <dbReference type="ARBA" id="ARBA00022679"/>
    </source>
</evidence>
<keyword evidence="2" id="KW-0548">Nucleotidyltransferase</keyword>
<feature type="domain" description="DUF5641" evidence="4">
    <location>
        <begin position="1609"/>
        <end position="1702"/>
    </location>
</feature>
<gene>
    <name evidence="5" type="ORF">ABMA27_007914</name>
</gene>
<dbReference type="InterPro" id="IPR008042">
    <property type="entry name" value="Retrotrans_Pao"/>
</dbReference>